<sequence>MWAQLLGTMARAAPARCDVCHAWPSQPVCAACSARFSAPVPRCRTCALAVPAGIEHCGRCLRQPPPLADCIAAVSYGYPWAGLVARFKFSGGAGWASTFAPLMLAAPGAAEVLAASDLVVPMPLSRERLAARGYNQAHELARRLSPRRADAALALRVRDTAPQVQLAYGDRQANVRHAFAIEPARAQEVRGAQVLLVDDVLTTGASLFALAQVMREAGAAQVRAIVFARTEE</sequence>
<dbReference type="EMBL" id="JAEDAO010000001">
    <property type="protein sequence ID" value="MBK0391775.1"/>
    <property type="molecule type" value="Genomic_DNA"/>
</dbReference>
<dbReference type="RefSeq" id="WP_200786574.1">
    <property type="nucleotide sequence ID" value="NZ_JAEDAO010000001.1"/>
</dbReference>
<comment type="caution">
    <text evidence="3">The sequence shown here is derived from an EMBL/GenBank/DDBJ whole genome shotgun (WGS) entry which is preliminary data.</text>
</comment>
<dbReference type="Proteomes" id="UP000617041">
    <property type="component" value="Unassembled WGS sequence"/>
</dbReference>
<organism evidence="3 4">
    <name type="scientific">Ramlibacter algicola</name>
    <dbReference type="NCBI Taxonomy" id="2795217"/>
    <lineage>
        <taxon>Bacteria</taxon>
        <taxon>Pseudomonadati</taxon>
        <taxon>Pseudomonadota</taxon>
        <taxon>Betaproteobacteria</taxon>
        <taxon>Burkholderiales</taxon>
        <taxon>Comamonadaceae</taxon>
        <taxon>Ramlibacter</taxon>
    </lineage>
</organism>
<dbReference type="CDD" id="cd06223">
    <property type="entry name" value="PRTases_typeI"/>
    <property type="match status" value="1"/>
</dbReference>
<reference evidence="3" key="1">
    <citation type="submission" date="2020-12" db="EMBL/GenBank/DDBJ databases">
        <title>Ramlibacter sp. nov., isolated from a freshwater alga, Cryptomonas.</title>
        <authorList>
            <person name="Kim H.M."/>
            <person name="Jeon C.O."/>
        </authorList>
    </citation>
    <scope>NUCLEOTIDE SEQUENCE</scope>
    <source>
        <strain evidence="3">CrO1</strain>
    </source>
</reference>
<dbReference type="InterPro" id="IPR051910">
    <property type="entry name" value="ComF/GntX_DNA_util-trans"/>
</dbReference>
<dbReference type="InterPro" id="IPR000836">
    <property type="entry name" value="PRTase_dom"/>
</dbReference>
<dbReference type="Gene3D" id="3.40.50.2020">
    <property type="match status" value="1"/>
</dbReference>
<dbReference type="AlphaFoldDB" id="A0A934PWH9"/>
<dbReference type="PANTHER" id="PTHR47505">
    <property type="entry name" value="DNA UTILIZATION PROTEIN YHGH"/>
    <property type="match status" value="1"/>
</dbReference>
<dbReference type="PANTHER" id="PTHR47505:SF1">
    <property type="entry name" value="DNA UTILIZATION PROTEIN YHGH"/>
    <property type="match status" value="1"/>
</dbReference>
<keyword evidence="4" id="KW-1185">Reference proteome</keyword>
<evidence type="ECO:0000256" key="1">
    <source>
        <dbReference type="ARBA" id="ARBA00008007"/>
    </source>
</evidence>
<protein>
    <submittedName>
        <fullName evidence="3">ComF family protein</fullName>
    </submittedName>
</protein>
<gene>
    <name evidence="3" type="ORF">I8E28_04160</name>
</gene>
<dbReference type="Pfam" id="PF00156">
    <property type="entry name" value="Pribosyltran"/>
    <property type="match status" value="1"/>
</dbReference>
<name>A0A934PWH9_9BURK</name>
<evidence type="ECO:0000313" key="4">
    <source>
        <dbReference type="Proteomes" id="UP000617041"/>
    </source>
</evidence>
<evidence type="ECO:0000259" key="2">
    <source>
        <dbReference type="Pfam" id="PF00156"/>
    </source>
</evidence>
<evidence type="ECO:0000313" key="3">
    <source>
        <dbReference type="EMBL" id="MBK0391775.1"/>
    </source>
</evidence>
<proteinExistence type="inferred from homology"/>
<comment type="similarity">
    <text evidence="1">Belongs to the ComF/GntX family.</text>
</comment>
<dbReference type="SUPFAM" id="SSF53271">
    <property type="entry name" value="PRTase-like"/>
    <property type="match status" value="1"/>
</dbReference>
<feature type="domain" description="Phosphoribosyltransferase" evidence="2">
    <location>
        <begin position="131"/>
        <end position="229"/>
    </location>
</feature>
<dbReference type="InterPro" id="IPR029057">
    <property type="entry name" value="PRTase-like"/>
</dbReference>
<accession>A0A934PWH9</accession>